<dbReference type="AlphaFoldDB" id="A0AAV4V948"/>
<dbReference type="SUPFAM" id="SSF48403">
    <property type="entry name" value="Ankyrin repeat"/>
    <property type="match status" value="1"/>
</dbReference>
<dbReference type="GO" id="GO:0044231">
    <property type="term" value="C:host cell presynaptic membrane"/>
    <property type="evidence" value="ECO:0007669"/>
    <property type="project" value="UniProtKB-KW"/>
</dbReference>
<evidence type="ECO:0000256" key="9">
    <source>
        <dbReference type="ARBA" id="ARBA00023028"/>
    </source>
</evidence>
<evidence type="ECO:0000256" key="2">
    <source>
        <dbReference type="ARBA" id="ARBA00004613"/>
    </source>
</evidence>
<evidence type="ECO:0000313" key="13">
    <source>
        <dbReference type="EMBL" id="GIY66767.1"/>
    </source>
</evidence>
<evidence type="ECO:0000256" key="4">
    <source>
        <dbReference type="ARBA" id="ARBA00022525"/>
    </source>
</evidence>
<keyword evidence="9" id="KW-0638">Presynaptic neurotoxin</keyword>
<keyword evidence="7" id="KW-0528">Neurotoxin</keyword>
<keyword evidence="3" id="KW-0268">Exocytosis</keyword>
<keyword evidence="5" id="KW-1052">Target cell membrane</keyword>
<dbReference type="GO" id="GO:0044218">
    <property type="term" value="C:other organism cell membrane"/>
    <property type="evidence" value="ECO:0007669"/>
    <property type="project" value="UniProtKB-KW"/>
</dbReference>
<dbReference type="InterPro" id="IPR036770">
    <property type="entry name" value="Ankyrin_rpt-contain_sf"/>
</dbReference>
<organism evidence="13 14">
    <name type="scientific">Caerostris extrusa</name>
    <name type="common">Bark spider</name>
    <name type="synonym">Caerostris bankana</name>
    <dbReference type="NCBI Taxonomy" id="172846"/>
    <lineage>
        <taxon>Eukaryota</taxon>
        <taxon>Metazoa</taxon>
        <taxon>Ecdysozoa</taxon>
        <taxon>Arthropoda</taxon>
        <taxon>Chelicerata</taxon>
        <taxon>Arachnida</taxon>
        <taxon>Araneae</taxon>
        <taxon>Araneomorphae</taxon>
        <taxon>Entelegynae</taxon>
        <taxon>Araneoidea</taxon>
        <taxon>Araneidae</taxon>
        <taxon>Caerostris</taxon>
    </lineage>
</organism>
<feature type="repeat" description="ANK" evidence="12">
    <location>
        <begin position="231"/>
        <end position="263"/>
    </location>
</feature>
<protein>
    <submittedName>
        <fullName evidence="13">Uncharacterized protein</fullName>
    </submittedName>
</protein>
<evidence type="ECO:0000256" key="3">
    <source>
        <dbReference type="ARBA" id="ARBA00022483"/>
    </source>
</evidence>
<dbReference type="Pfam" id="PF12796">
    <property type="entry name" value="Ank_2"/>
    <property type="match status" value="1"/>
</dbReference>
<dbReference type="GO" id="GO:0006887">
    <property type="term" value="P:exocytosis"/>
    <property type="evidence" value="ECO:0007669"/>
    <property type="project" value="UniProtKB-KW"/>
</dbReference>
<keyword evidence="10 12" id="KW-0040">ANK repeat</keyword>
<dbReference type="Proteomes" id="UP001054945">
    <property type="component" value="Unassembled WGS sequence"/>
</dbReference>
<comment type="caution">
    <text evidence="13">The sequence shown here is derived from an EMBL/GenBank/DDBJ whole genome shotgun (WGS) entry which is preliminary data.</text>
</comment>
<evidence type="ECO:0000256" key="1">
    <source>
        <dbReference type="ARBA" id="ARBA00004175"/>
    </source>
</evidence>
<dbReference type="PANTHER" id="PTHR24173:SF74">
    <property type="entry name" value="ANKYRIN REPEAT DOMAIN-CONTAINING PROTEIN 16"/>
    <property type="match status" value="1"/>
</dbReference>
<evidence type="ECO:0000256" key="10">
    <source>
        <dbReference type="ARBA" id="ARBA00023043"/>
    </source>
</evidence>
<accession>A0AAV4V948</accession>
<proteinExistence type="predicted"/>
<keyword evidence="14" id="KW-1185">Reference proteome</keyword>
<evidence type="ECO:0000256" key="5">
    <source>
        <dbReference type="ARBA" id="ARBA00022537"/>
    </source>
</evidence>
<keyword evidence="6" id="KW-0800">Toxin</keyword>
<dbReference type="PRINTS" id="PR01415">
    <property type="entry name" value="ANKYRIN"/>
</dbReference>
<evidence type="ECO:0000256" key="7">
    <source>
        <dbReference type="ARBA" id="ARBA00022699"/>
    </source>
</evidence>
<dbReference type="GO" id="GO:0005576">
    <property type="term" value="C:extracellular region"/>
    <property type="evidence" value="ECO:0007669"/>
    <property type="project" value="UniProtKB-SubCell"/>
</dbReference>
<name>A0AAV4V948_CAEEX</name>
<sequence length="328" mass="37550">MHLAAFTGRCGSCEVFERQRDVTWTLKEYINTKSDDGYTPLHIAASEGYEDIIELLLDNGAKVNIKDNEKRIPVELAIIKSHIPAVKILVNKENLTDEYIDFNILLNTAAKFGRLSSKDLVRLAIKYDNLNAVKCLINKTKEVNERHKIRKTALKLAVIFWAIDALKFLLESNEFIDISKFKFRPYFEFRRTMRRTTQLIEDTNGLFNVVDEQDAISLIENGAFVNAKSSYKGTPLHCAVRTENIAVVDILLKNHANPNSLDWQDLAPLAFVKSREMAEKLLINGAFMIEKLTVTLLMILRSSIYLTLLIHYLKVSDLKSHRNQFSNN</sequence>
<dbReference type="GO" id="GO:0090729">
    <property type="term" value="F:toxin activity"/>
    <property type="evidence" value="ECO:0007669"/>
    <property type="project" value="UniProtKB-KW"/>
</dbReference>
<dbReference type="PANTHER" id="PTHR24173">
    <property type="entry name" value="ANKYRIN REPEAT CONTAINING"/>
    <property type="match status" value="1"/>
</dbReference>
<keyword evidence="4" id="KW-0964">Secreted</keyword>
<evidence type="ECO:0000256" key="12">
    <source>
        <dbReference type="PROSITE-ProRule" id="PRU00023"/>
    </source>
</evidence>
<dbReference type="EMBL" id="BPLR01014151">
    <property type="protein sequence ID" value="GIY66767.1"/>
    <property type="molecule type" value="Genomic_DNA"/>
</dbReference>
<dbReference type="Pfam" id="PF00023">
    <property type="entry name" value="Ank"/>
    <property type="match status" value="1"/>
</dbReference>
<reference evidence="13 14" key="1">
    <citation type="submission" date="2021-06" db="EMBL/GenBank/DDBJ databases">
        <title>Caerostris extrusa draft genome.</title>
        <authorList>
            <person name="Kono N."/>
            <person name="Arakawa K."/>
        </authorList>
    </citation>
    <scope>NUCLEOTIDE SEQUENCE [LARGE SCALE GENOMIC DNA]</scope>
</reference>
<keyword evidence="11" id="KW-1053">Target membrane</keyword>
<dbReference type="SMART" id="SM00248">
    <property type="entry name" value="ANK"/>
    <property type="match status" value="5"/>
</dbReference>
<dbReference type="InterPro" id="IPR002110">
    <property type="entry name" value="Ankyrin_rpt"/>
</dbReference>
<evidence type="ECO:0000256" key="8">
    <source>
        <dbReference type="ARBA" id="ARBA00022737"/>
    </source>
</evidence>
<comment type="subcellular location">
    <subcellularLocation>
        <location evidence="2">Secreted</location>
    </subcellularLocation>
    <subcellularLocation>
        <location evidence="1">Target cell membrane</location>
    </subcellularLocation>
</comment>
<evidence type="ECO:0000313" key="14">
    <source>
        <dbReference type="Proteomes" id="UP001054945"/>
    </source>
</evidence>
<gene>
    <name evidence="13" type="ORF">CEXT_607371</name>
</gene>
<evidence type="ECO:0000256" key="6">
    <source>
        <dbReference type="ARBA" id="ARBA00022656"/>
    </source>
</evidence>
<dbReference type="PROSITE" id="PS50088">
    <property type="entry name" value="ANK_REPEAT"/>
    <property type="match status" value="2"/>
</dbReference>
<feature type="repeat" description="ANK" evidence="12">
    <location>
        <begin position="36"/>
        <end position="68"/>
    </location>
</feature>
<dbReference type="PROSITE" id="PS50297">
    <property type="entry name" value="ANK_REP_REGION"/>
    <property type="match status" value="2"/>
</dbReference>
<keyword evidence="11" id="KW-0472">Membrane</keyword>
<evidence type="ECO:0000256" key="11">
    <source>
        <dbReference type="ARBA" id="ARBA00023298"/>
    </source>
</evidence>
<dbReference type="Gene3D" id="1.25.40.20">
    <property type="entry name" value="Ankyrin repeat-containing domain"/>
    <property type="match status" value="2"/>
</dbReference>
<keyword evidence="8" id="KW-0677">Repeat</keyword>